<evidence type="ECO:0000313" key="7">
    <source>
        <dbReference type="EMBL" id="URN93021.1"/>
    </source>
</evidence>
<feature type="chain" id="PRO_5039945013" evidence="6">
    <location>
        <begin position="29"/>
        <end position="545"/>
    </location>
</feature>
<keyword evidence="2 6" id="KW-0732">Signal</keyword>
<evidence type="ECO:0000256" key="3">
    <source>
        <dbReference type="ARBA" id="ARBA00023136"/>
    </source>
</evidence>
<accession>A0A9J6ZA05</accession>
<dbReference type="Pfam" id="PF13416">
    <property type="entry name" value="SBP_bac_8"/>
    <property type="match status" value="1"/>
</dbReference>
<evidence type="ECO:0000256" key="4">
    <source>
        <dbReference type="ARBA" id="ARBA00023139"/>
    </source>
</evidence>
<dbReference type="Gene3D" id="3.40.190.10">
    <property type="entry name" value="Periplasmic binding protein-like II"/>
    <property type="match status" value="2"/>
</dbReference>
<keyword evidence="3" id="KW-0472">Membrane</keyword>
<dbReference type="PROSITE" id="PS51257">
    <property type="entry name" value="PROKAR_LIPOPROTEIN"/>
    <property type="match status" value="1"/>
</dbReference>
<evidence type="ECO:0000256" key="1">
    <source>
        <dbReference type="ARBA" id="ARBA00022475"/>
    </source>
</evidence>
<evidence type="ECO:0000256" key="5">
    <source>
        <dbReference type="ARBA" id="ARBA00023288"/>
    </source>
</evidence>
<proteinExistence type="predicted"/>
<gene>
    <name evidence="7" type="ORF">NAG76_14350</name>
</gene>
<keyword evidence="1" id="KW-1003">Cell membrane</keyword>
<keyword evidence="4" id="KW-0564">Palmitate</keyword>
<name>A0A9J6ZA05_9BACL</name>
<evidence type="ECO:0000256" key="2">
    <source>
        <dbReference type="ARBA" id="ARBA00022729"/>
    </source>
</evidence>
<dbReference type="PANTHER" id="PTHR43649">
    <property type="entry name" value="ARABINOSE-BINDING PROTEIN-RELATED"/>
    <property type="match status" value="1"/>
</dbReference>
<dbReference type="InterPro" id="IPR050490">
    <property type="entry name" value="Bact_solute-bd_prot1"/>
</dbReference>
<dbReference type="Proteomes" id="UP001056756">
    <property type="component" value="Chromosome"/>
</dbReference>
<dbReference type="KEGG" id="plig:NAG76_14350"/>
<protein>
    <submittedName>
        <fullName evidence="7">Extracellular solute-binding protein</fullName>
    </submittedName>
</protein>
<reference evidence="7" key="1">
    <citation type="submission" date="2022-05" db="EMBL/GenBank/DDBJ databases">
        <title>Novel bacterial taxa in a minimal lignocellulolytic consortium and its capacity to transform plastics disclosed by genome-resolved metagenomics.</title>
        <authorList>
            <person name="Rodriguez C.A.D."/>
            <person name="Diaz-Garcia L."/>
            <person name="Herrera K."/>
            <person name="Tarazona N.A."/>
            <person name="Sproer C."/>
            <person name="Overmann J."/>
            <person name="Jimenez D.J."/>
        </authorList>
    </citation>
    <scope>NUCLEOTIDE SEQUENCE</scope>
    <source>
        <strain evidence="7">MAG5</strain>
    </source>
</reference>
<evidence type="ECO:0000313" key="8">
    <source>
        <dbReference type="Proteomes" id="UP001056756"/>
    </source>
</evidence>
<dbReference type="InterPro" id="IPR006059">
    <property type="entry name" value="SBP"/>
</dbReference>
<dbReference type="SUPFAM" id="SSF53850">
    <property type="entry name" value="Periplasmic binding protein-like II"/>
    <property type="match status" value="1"/>
</dbReference>
<dbReference type="EMBL" id="CP097899">
    <property type="protein sequence ID" value="URN93021.1"/>
    <property type="molecule type" value="Genomic_DNA"/>
</dbReference>
<keyword evidence="5" id="KW-0449">Lipoprotein</keyword>
<feature type="signal peptide" evidence="6">
    <location>
        <begin position="1"/>
        <end position="28"/>
    </location>
</feature>
<dbReference type="AlphaFoldDB" id="A0A9J6ZA05"/>
<dbReference type="PANTHER" id="PTHR43649:SF33">
    <property type="entry name" value="POLYGALACTURONAN_RHAMNOGALACTURONAN-BINDING PROTEIN YTCQ"/>
    <property type="match status" value="1"/>
</dbReference>
<evidence type="ECO:0000256" key="6">
    <source>
        <dbReference type="SAM" id="SignalP"/>
    </source>
</evidence>
<sequence length="545" mass="62460">MKSMKLIWMVLACSLFITSCTNSSNNEASNVNEEIYKESIVLRVPYSYSEIELPEGDVGEENFMSRYINEKTGIIIQYSWDASGEEQYNSKIDLAIRSNDLPDMFIVNRKQLYYLVQNDMIADLTEVYKEHSSELVKSIYDATDGKALEEATIDQKLYALPNVGIEADAPTYLWVRQDWLDKLDLPEPRTLADIEKISYAFTHEDPDENGEADTLGIPVEKSLVYQDKTGVFGLNSFFSAFHSFPQNWIVNSEGVLVYGSIQEETKQALVRLAQWYDKGIIDRDFMIRKDASIPVTENQMGIMFAPWWAPIWPLNGSVSKDTKAEWNVFAVPLSEQGEFITKTSPITDRYLVVRKNYSNPEVAVKLLNLTTKLERHEGIDDESSESIRATAQQMGIQLRNYFPFDLLLDDPDGVTKRYDTLMQTLNGDLDPATLNSELAKLYDYVVKETEQPKKDMEAWSNTQAYLLGGEISKEPMIMVESYNIEHIEAYEEYWDKLIAIEMDYFLKMITGELPIDAFDQFVEEWLDSGGVELMGEATLQYESQK</sequence>
<organism evidence="7 8">
    <name type="scientific">Candidatus Pristimantibacillus lignocellulolyticus</name>
    <dbReference type="NCBI Taxonomy" id="2994561"/>
    <lineage>
        <taxon>Bacteria</taxon>
        <taxon>Bacillati</taxon>
        <taxon>Bacillota</taxon>
        <taxon>Bacilli</taxon>
        <taxon>Bacillales</taxon>
        <taxon>Paenibacillaceae</taxon>
        <taxon>Candidatus Pristimantibacillus</taxon>
    </lineage>
</organism>